<evidence type="ECO:0000313" key="6">
    <source>
        <dbReference type="Proteomes" id="UP001595751"/>
    </source>
</evidence>
<name>A0ABV7ZPD3_9CORY</name>
<evidence type="ECO:0000259" key="2">
    <source>
        <dbReference type="Pfam" id="PF01609"/>
    </source>
</evidence>
<reference evidence="4" key="1">
    <citation type="journal article" date="2014" name="Int. J. Syst. Evol. Microbiol.">
        <title>Complete genome of a new Firmicutes species belonging to the dominant human colonic microbiota ('Ruminococcus bicirculans') reveals two chromosomes and a selective capacity to utilize plant glucans.</title>
        <authorList>
            <consortium name="NISC Comparative Sequencing Program"/>
            <person name="Wegmann U."/>
            <person name="Louis P."/>
            <person name="Goesmann A."/>
            <person name="Henrissat B."/>
            <person name="Duncan S.H."/>
            <person name="Flint H.J."/>
        </authorList>
    </citation>
    <scope>NUCLEOTIDE SEQUENCE</scope>
    <source>
        <strain evidence="4">CCUG 53252</strain>
    </source>
</reference>
<accession>A0ABV7ZPD3</accession>
<dbReference type="Proteomes" id="UP001595751">
    <property type="component" value="Unassembled WGS sequence"/>
</dbReference>
<gene>
    <name evidence="4" type="ORF">ACFORJ_09580</name>
    <name evidence="5" type="ORF">ACFORJ_09605</name>
</gene>
<evidence type="ECO:0000259" key="3">
    <source>
        <dbReference type="Pfam" id="PF13340"/>
    </source>
</evidence>
<dbReference type="NCBIfam" id="NF033580">
    <property type="entry name" value="transpos_IS5_3"/>
    <property type="match status" value="1"/>
</dbReference>
<reference evidence="4" key="3">
    <citation type="submission" date="2024-09" db="EMBL/GenBank/DDBJ databases">
        <authorList>
            <person name="Sun Q."/>
            <person name="Mori K."/>
        </authorList>
    </citation>
    <scope>NUCLEOTIDE SEQUENCE</scope>
    <source>
        <strain evidence="4">CCUG 53252</strain>
    </source>
</reference>
<evidence type="ECO:0000256" key="1">
    <source>
        <dbReference type="SAM" id="MobiDB-lite"/>
    </source>
</evidence>
<reference evidence="6" key="2">
    <citation type="journal article" date="2019" name="Int. J. Syst. Evol. Microbiol.">
        <title>The Global Catalogue of Microorganisms (GCM) 10K type strain sequencing project: providing services to taxonomists for standard genome sequencing and annotation.</title>
        <authorList>
            <consortium name="The Broad Institute Genomics Platform"/>
            <consortium name="The Broad Institute Genome Sequencing Center for Infectious Disease"/>
            <person name="Wu L."/>
            <person name="Ma J."/>
        </authorList>
    </citation>
    <scope>NUCLEOTIDE SEQUENCE [LARGE SCALE GENOMIC DNA]</scope>
    <source>
        <strain evidence="6">CCUG 53252</strain>
    </source>
</reference>
<feature type="region of interest" description="Disordered" evidence="1">
    <location>
        <begin position="115"/>
        <end position="152"/>
    </location>
</feature>
<dbReference type="PANTHER" id="PTHR30007">
    <property type="entry name" value="PHP DOMAIN PROTEIN"/>
    <property type="match status" value="1"/>
</dbReference>
<dbReference type="EMBL" id="JBHRZN010000003">
    <property type="protein sequence ID" value="MFC3850409.1"/>
    <property type="molecule type" value="Genomic_DNA"/>
</dbReference>
<feature type="compositionally biased region" description="Polar residues" evidence="1">
    <location>
        <begin position="115"/>
        <end position="128"/>
    </location>
</feature>
<dbReference type="RefSeq" id="WP_377748491.1">
    <property type="nucleotide sequence ID" value="NZ_CP047211.1"/>
</dbReference>
<organism evidence="4 6">
    <name type="scientific">Corynebacterium hansenii</name>
    <dbReference type="NCBI Taxonomy" id="394964"/>
    <lineage>
        <taxon>Bacteria</taxon>
        <taxon>Bacillati</taxon>
        <taxon>Actinomycetota</taxon>
        <taxon>Actinomycetes</taxon>
        <taxon>Mycobacteriales</taxon>
        <taxon>Corynebacteriaceae</taxon>
        <taxon>Corynebacterium</taxon>
    </lineage>
</organism>
<dbReference type="Pfam" id="PF01609">
    <property type="entry name" value="DDE_Tnp_1"/>
    <property type="match status" value="1"/>
</dbReference>
<dbReference type="InterPro" id="IPR025161">
    <property type="entry name" value="IS402-like_dom"/>
</dbReference>
<protein>
    <submittedName>
        <fullName evidence="4">IS5 family transposase</fullName>
    </submittedName>
</protein>
<sequence length="309" mass="34715">MAQTKSRFRQFTDEQWERIEPLLPSNQGRQGHPFRDNRKVVEGIIYRYRTGIPWRDLPRDEYGPWQTVWKRHARYAEDGTWDRVLQAILADADADGMIDWNVSVDATICRAHQHGTNTTRPEQTQGARSNHKNRPAAECEPAGHGIGRSRGGLTTKIHSAVDGRGRPLANVVTGGQRNDGAMLEQVLADIHVPRHGRGRPRTRPDAVIADKAYSSGTIRRQLRNRGIAAVIPEKSDTIAARARRGGRGGRPPKLDVDLYKGRNVVERSFALAKQWRALATRYDKLAITYRAAVTLCSILSWVRLLGDTP</sequence>
<dbReference type="Pfam" id="PF13340">
    <property type="entry name" value="DUF4096"/>
    <property type="match status" value="1"/>
</dbReference>
<proteinExistence type="predicted"/>
<evidence type="ECO:0000313" key="4">
    <source>
        <dbReference type="EMBL" id="MFC3850409.1"/>
    </source>
</evidence>
<evidence type="ECO:0000313" key="5">
    <source>
        <dbReference type="EMBL" id="MFC3850413.1"/>
    </source>
</evidence>
<feature type="domain" description="Transposase IS4-like" evidence="2">
    <location>
        <begin position="102"/>
        <end position="299"/>
    </location>
</feature>
<feature type="domain" description="Insertion element IS402-like" evidence="3">
    <location>
        <begin position="12"/>
        <end position="84"/>
    </location>
</feature>
<dbReference type="InterPro" id="IPR002559">
    <property type="entry name" value="Transposase_11"/>
</dbReference>
<dbReference type="EMBL" id="JBHRZN010000003">
    <property type="protein sequence ID" value="MFC3850413.1"/>
    <property type="molecule type" value="Genomic_DNA"/>
</dbReference>
<keyword evidence="6" id="KW-1185">Reference proteome</keyword>
<comment type="caution">
    <text evidence="4">The sequence shown here is derived from an EMBL/GenBank/DDBJ whole genome shotgun (WGS) entry which is preliminary data.</text>
</comment>
<dbReference type="PANTHER" id="PTHR30007:SF1">
    <property type="entry name" value="BLR1914 PROTEIN"/>
    <property type="match status" value="1"/>
</dbReference>